<dbReference type="GO" id="GO:0000981">
    <property type="term" value="F:DNA-binding transcription factor activity, RNA polymerase II-specific"/>
    <property type="evidence" value="ECO:0007669"/>
    <property type="project" value="InterPro"/>
</dbReference>
<evidence type="ECO:0000256" key="5">
    <source>
        <dbReference type="ARBA" id="ARBA00023163"/>
    </source>
</evidence>
<keyword evidence="3" id="KW-0805">Transcription regulation</keyword>
<feature type="domain" description="Zn(2)-C6 fungal-type" evidence="7">
    <location>
        <begin position="12"/>
        <end position="40"/>
    </location>
</feature>
<keyword evidence="4" id="KW-0238">DNA-binding</keyword>
<dbReference type="AlphaFoldDB" id="A0AAE0I4T1"/>
<dbReference type="Pfam" id="PF00172">
    <property type="entry name" value="Zn_clus"/>
    <property type="match status" value="1"/>
</dbReference>
<evidence type="ECO:0000256" key="4">
    <source>
        <dbReference type="ARBA" id="ARBA00023125"/>
    </source>
</evidence>
<dbReference type="EMBL" id="JAUEDM010000004">
    <property type="protein sequence ID" value="KAK3318562.1"/>
    <property type="molecule type" value="Genomic_DNA"/>
</dbReference>
<comment type="caution">
    <text evidence="8">The sequence shown here is derived from an EMBL/GenBank/DDBJ whole genome shotgun (WGS) entry which is preliminary data.</text>
</comment>
<keyword evidence="5" id="KW-0804">Transcription</keyword>
<keyword evidence="1" id="KW-0479">Metal-binding</keyword>
<evidence type="ECO:0000259" key="7">
    <source>
        <dbReference type="PROSITE" id="PS50048"/>
    </source>
</evidence>
<dbReference type="GO" id="GO:0003677">
    <property type="term" value="F:DNA binding"/>
    <property type="evidence" value="ECO:0007669"/>
    <property type="project" value="UniProtKB-KW"/>
</dbReference>
<dbReference type="Gene3D" id="4.10.240.10">
    <property type="entry name" value="Zn(2)-C6 fungal-type DNA-binding domain"/>
    <property type="match status" value="1"/>
</dbReference>
<evidence type="ECO:0000256" key="1">
    <source>
        <dbReference type="ARBA" id="ARBA00022723"/>
    </source>
</evidence>
<dbReference type="SMART" id="SM00066">
    <property type="entry name" value="GAL4"/>
    <property type="match status" value="1"/>
</dbReference>
<dbReference type="SUPFAM" id="SSF57701">
    <property type="entry name" value="Zn2/Cys6 DNA-binding domain"/>
    <property type="match status" value="1"/>
</dbReference>
<dbReference type="InterPro" id="IPR001138">
    <property type="entry name" value="Zn2Cys6_DnaBD"/>
</dbReference>
<sequence length="534" mass="60847">MAGKGTQKVKTGCFTCKIRKVKCDEAKPFCNRCTKTGRKCDGYPPRPQGVYSWDELLSKRPIVPAITSRHTTQESRALDYFRAVVAPSFAGCADDYFWTRLVTQASYQHPAVRHAVVAISTIYEQLGEVHHEFIDSPRGRFALGHYNQALQQLTKACDETVVLFVCVLFVCIEILQENKQAAIDHCRHGVMIFNSARDKISTWQQEHLLPIYVRLSIFPFFFGGNVDNFPGLLDFHHDKLVPPITLDDSRSSLDMLVARSIRFIRTSVSSRFGPTPDLLIPPALVEEQQRLVLLLDGWLANFTAMNAQHPPPLDAQGLYYMLQMKSLVARIWVLACMDPEETKYDMYISTFVEIIDLAGLAIESQRHLPHHISKPKFIFEMGYLPLLYFVLIKCRHLETRLRALEYMSCLAVNRENLWDSTHMFSIGWRLIELEHGVDLETFRSTEAVMANAILDPPAEIRIRDPYNTGGDKSIVMEDGRSIPHRRVEFVVWDAEAGGGLKLIEGWVKLRQPCRWNTDDRQPSPCSSADLYGSP</sequence>
<dbReference type="PROSITE" id="PS50048">
    <property type="entry name" value="ZN2_CY6_FUNGAL_2"/>
    <property type="match status" value="1"/>
</dbReference>
<dbReference type="InterPro" id="IPR052360">
    <property type="entry name" value="Transcr_Regulatory_Proteins"/>
</dbReference>
<dbReference type="CDD" id="cd00067">
    <property type="entry name" value="GAL4"/>
    <property type="match status" value="1"/>
</dbReference>
<dbReference type="PROSITE" id="PS00463">
    <property type="entry name" value="ZN2_CY6_FUNGAL_1"/>
    <property type="match status" value="1"/>
</dbReference>
<dbReference type="InterPro" id="IPR036864">
    <property type="entry name" value="Zn2-C6_fun-type_DNA-bd_sf"/>
</dbReference>
<protein>
    <recommendedName>
        <fullName evidence="7">Zn(2)-C6 fungal-type domain-containing protein</fullName>
    </recommendedName>
</protein>
<reference evidence="8" key="1">
    <citation type="journal article" date="2023" name="Mol. Phylogenet. Evol.">
        <title>Genome-scale phylogeny and comparative genomics of the fungal order Sordariales.</title>
        <authorList>
            <person name="Hensen N."/>
            <person name="Bonometti L."/>
            <person name="Westerberg I."/>
            <person name="Brannstrom I.O."/>
            <person name="Guillou S."/>
            <person name="Cros-Aarteil S."/>
            <person name="Calhoun S."/>
            <person name="Haridas S."/>
            <person name="Kuo A."/>
            <person name="Mondo S."/>
            <person name="Pangilinan J."/>
            <person name="Riley R."/>
            <person name="LaButti K."/>
            <person name="Andreopoulos B."/>
            <person name="Lipzen A."/>
            <person name="Chen C."/>
            <person name="Yan M."/>
            <person name="Daum C."/>
            <person name="Ng V."/>
            <person name="Clum A."/>
            <person name="Steindorff A."/>
            <person name="Ohm R.A."/>
            <person name="Martin F."/>
            <person name="Silar P."/>
            <person name="Natvig D.O."/>
            <person name="Lalanne C."/>
            <person name="Gautier V."/>
            <person name="Ament-Velasquez S.L."/>
            <person name="Kruys A."/>
            <person name="Hutchinson M.I."/>
            <person name="Powell A.J."/>
            <person name="Barry K."/>
            <person name="Miller A.N."/>
            <person name="Grigoriev I.V."/>
            <person name="Debuchy R."/>
            <person name="Gladieux P."/>
            <person name="Hiltunen Thoren M."/>
            <person name="Johannesson H."/>
        </authorList>
    </citation>
    <scope>NUCLEOTIDE SEQUENCE</scope>
    <source>
        <strain evidence="8">CBS 118394</strain>
    </source>
</reference>
<evidence type="ECO:0000313" key="8">
    <source>
        <dbReference type="EMBL" id="KAK3318562.1"/>
    </source>
</evidence>
<name>A0AAE0I4T1_9PEZI</name>
<evidence type="ECO:0000256" key="3">
    <source>
        <dbReference type="ARBA" id="ARBA00023015"/>
    </source>
</evidence>
<reference evidence="8" key="2">
    <citation type="submission" date="2023-06" db="EMBL/GenBank/DDBJ databases">
        <authorList>
            <consortium name="Lawrence Berkeley National Laboratory"/>
            <person name="Haridas S."/>
            <person name="Hensen N."/>
            <person name="Bonometti L."/>
            <person name="Westerberg I."/>
            <person name="Brannstrom I.O."/>
            <person name="Guillou S."/>
            <person name="Cros-Aarteil S."/>
            <person name="Calhoun S."/>
            <person name="Kuo A."/>
            <person name="Mondo S."/>
            <person name="Pangilinan J."/>
            <person name="Riley R."/>
            <person name="Labutti K."/>
            <person name="Andreopoulos B."/>
            <person name="Lipzen A."/>
            <person name="Chen C."/>
            <person name="Yanf M."/>
            <person name="Daum C."/>
            <person name="Ng V."/>
            <person name="Clum A."/>
            <person name="Steindorff A."/>
            <person name="Ohm R."/>
            <person name="Martin F."/>
            <person name="Silar P."/>
            <person name="Natvig D."/>
            <person name="Lalanne C."/>
            <person name="Gautier V."/>
            <person name="Ament-Velasquez S.L."/>
            <person name="Kruys A."/>
            <person name="Hutchinson M.I."/>
            <person name="Powell A.J."/>
            <person name="Barry K."/>
            <person name="Miller A.N."/>
            <person name="Grigoriev I.V."/>
            <person name="Debuchy R."/>
            <person name="Gladieux P."/>
            <person name="Thoren M.H."/>
            <person name="Johannesson H."/>
        </authorList>
    </citation>
    <scope>NUCLEOTIDE SEQUENCE</scope>
    <source>
        <strain evidence="8">CBS 118394</strain>
    </source>
</reference>
<evidence type="ECO:0000256" key="2">
    <source>
        <dbReference type="ARBA" id="ARBA00022833"/>
    </source>
</evidence>
<gene>
    <name evidence="8" type="ORF">B0H66DRAFT_603142</name>
</gene>
<evidence type="ECO:0000256" key="6">
    <source>
        <dbReference type="ARBA" id="ARBA00023242"/>
    </source>
</evidence>
<dbReference type="PANTHER" id="PTHR36206:SF16">
    <property type="entry name" value="TRANSCRIPTION FACTOR DOMAIN-CONTAINING PROTEIN-RELATED"/>
    <property type="match status" value="1"/>
</dbReference>
<keyword evidence="9" id="KW-1185">Reference proteome</keyword>
<keyword evidence="2" id="KW-0862">Zinc</keyword>
<dbReference type="GO" id="GO:0008270">
    <property type="term" value="F:zinc ion binding"/>
    <property type="evidence" value="ECO:0007669"/>
    <property type="project" value="InterPro"/>
</dbReference>
<dbReference type="Proteomes" id="UP001283341">
    <property type="component" value="Unassembled WGS sequence"/>
</dbReference>
<proteinExistence type="predicted"/>
<evidence type="ECO:0000313" key="9">
    <source>
        <dbReference type="Proteomes" id="UP001283341"/>
    </source>
</evidence>
<dbReference type="PANTHER" id="PTHR36206">
    <property type="entry name" value="ASPERCRYPTIN BIOSYNTHESIS CLUSTER-SPECIFIC TRANSCRIPTION REGULATOR ATNN-RELATED"/>
    <property type="match status" value="1"/>
</dbReference>
<organism evidence="8 9">
    <name type="scientific">Apodospora peruviana</name>
    <dbReference type="NCBI Taxonomy" id="516989"/>
    <lineage>
        <taxon>Eukaryota</taxon>
        <taxon>Fungi</taxon>
        <taxon>Dikarya</taxon>
        <taxon>Ascomycota</taxon>
        <taxon>Pezizomycotina</taxon>
        <taxon>Sordariomycetes</taxon>
        <taxon>Sordariomycetidae</taxon>
        <taxon>Sordariales</taxon>
        <taxon>Lasiosphaeriaceae</taxon>
        <taxon>Apodospora</taxon>
    </lineage>
</organism>
<keyword evidence="6" id="KW-0539">Nucleus</keyword>
<accession>A0AAE0I4T1</accession>